<comment type="caution">
    <text evidence="3">The sequence shown here is derived from an EMBL/GenBank/DDBJ whole genome shotgun (WGS) entry which is preliminary data.</text>
</comment>
<dbReference type="Pfam" id="PF14024">
    <property type="entry name" value="DUF4240"/>
    <property type="match status" value="1"/>
</dbReference>
<sequence>MDEVGFWRVVSETGGSARAVGLERLGWALRRLPAGEVEQFALLLVGKMYALDTTAHFEAPVFGADHGEPVDPEPVDAELFVNVRLAVVLAGRQTYDEVLADPTALSRRAWPELFAAHGLLHRVEQVCAERGVAGGMPGLDLAQTGSNPLFAPELLLPGGFDPPSNPWLGLTCRPDQAAFGRSLPGPRAQLQFTLLLDAVLDQLAAVDGFRELFAAHGFRAVLLTLELGPAGWPPATGFRDDGDRLHVDLHRPFPLHEPTPHQITDWARQVLTEALDLAARHLNRSGGTRQEGPGHGAPEHDEPDQSDSERGGESTRGQGHRTWRGRL</sequence>
<feature type="domain" description="DUF4240" evidence="2">
    <location>
        <begin position="1"/>
        <end position="108"/>
    </location>
</feature>
<feature type="region of interest" description="Disordered" evidence="1">
    <location>
        <begin position="284"/>
        <end position="327"/>
    </location>
</feature>
<accession>A0ABS5TFS7</accession>
<dbReference type="Proteomes" id="UP001197247">
    <property type="component" value="Unassembled WGS sequence"/>
</dbReference>
<keyword evidence="4" id="KW-1185">Reference proteome</keyword>
<evidence type="ECO:0000313" key="4">
    <source>
        <dbReference type="Proteomes" id="UP001197247"/>
    </source>
</evidence>
<dbReference type="EMBL" id="JAHBAY010000005">
    <property type="protein sequence ID" value="MBT0769932.1"/>
    <property type="molecule type" value="Genomic_DNA"/>
</dbReference>
<feature type="compositionally biased region" description="Basic residues" evidence="1">
    <location>
        <begin position="318"/>
        <end position="327"/>
    </location>
</feature>
<organism evidence="3 4">
    <name type="scientific">Kineosporia corallincola</name>
    <dbReference type="NCBI Taxonomy" id="2835133"/>
    <lineage>
        <taxon>Bacteria</taxon>
        <taxon>Bacillati</taxon>
        <taxon>Actinomycetota</taxon>
        <taxon>Actinomycetes</taxon>
        <taxon>Kineosporiales</taxon>
        <taxon>Kineosporiaceae</taxon>
        <taxon>Kineosporia</taxon>
    </lineage>
</organism>
<gene>
    <name evidence="3" type="ORF">KIH74_13425</name>
</gene>
<dbReference type="RefSeq" id="WP_214156231.1">
    <property type="nucleotide sequence ID" value="NZ_JAHBAY010000005.1"/>
</dbReference>
<evidence type="ECO:0000256" key="1">
    <source>
        <dbReference type="SAM" id="MobiDB-lite"/>
    </source>
</evidence>
<dbReference type="InterPro" id="IPR025334">
    <property type="entry name" value="DUF4240"/>
</dbReference>
<protein>
    <submittedName>
        <fullName evidence="3">DUF4240 domain-containing protein</fullName>
    </submittedName>
</protein>
<name>A0ABS5TFS7_9ACTN</name>
<evidence type="ECO:0000313" key="3">
    <source>
        <dbReference type="EMBL" id="MBT0769932.1"/>
    </source>
</evidence>
<reference evidence="3 4" key="1">
    <citation type="submission" date="2021-05" db="EMBL/GenBank/DDBJ databases">
        <title>Kineosporia and Streptomyces sp. nov. two new marine actinobacteria isolated from Coral.</title>
        <authorList>
            <person name="Buangrab K."/>
            <person name="Sutthacheep M."/>
            <person name="Yeemin T."/>
            <person name="Harunari E."/>
            <person name="Igarashi Y."/>
            <person name="Kanchanasin P."/>
            <person name="Tanasupawat S."/>
            <person name="Phongsopitanun W."/>
        </authorList>
    </citation>
    <scope>NUCLEOTIDE SEQUENCE [LARGE SCALE GENOMIC DNA]</scope>
    <source>
        <strain evidence="3 4">J2-2</strain>
    </source>
</reference>
<proteinExistence type="predicted"/>
<evidence type="ECO:0000259" key="2">
    <source>
        <dbReference type="Pfam" id="PF14024"/>
    </source>
</evidence>